<feature type="transmembrane region" description="Helical" evidence="1">
    <location>
        <begin position="974"/>
        <end position="1004"/>
    </location>
</feature>
<keyword evidence="1" id="KW-0472">Membrane</keyword>
<feature type="transmembrane region" description="Helical" evidence="1">
    <location>
        <begin position="869"/>
        <end position="891"/>
    </location>
</feature>
<gene>
    <name evidence="3" type="ORF">FPQ15_10365</name>
</gene>
<organism evidence="3 4">
    <name type="scientific">Gilliamella apicola</name>
    <dbReference type="NCBI Taxonomy" id="1196095"/>
    <lineage>
        <taxon>Bacteria</taxon>
        <taxon>Pseudomonadati</taxon>
        <taxon>Pseudomonadota</taxon>
        <taxon>Gammaproteobacteria</taxon>
        <taxon>Orbales</taxon>
        <taxon>Orbaceae</taxon>
        <taxon>Gilliamella</taxon>
    </lineage>
</organism>
<accession>A0A556SAD6</accession>
<feature type="domain" description="Toxin VasX N-terminal region" evidence="2">
    <location>
        <begin position="27"/>
        <end position="192"/>
    </location>
</feature>
<proteinExistence type="predicted"/>
<dbReference type="RefSeq" id="WP_144092563.1">
    <property type="nucleotide sequence ID" value="NZ_VMHM01000013.1"/>
</dbReference>
<dbReference type="Pfam" id="PF20249">
    <property type="entry name" value="VasX_N"/>
    <property type="match status" value="1"/>
</dbReference>
<comment type="caution">
    <text evidence="3">The sequence shown here is derived from an EMBL/GenBank/DDBJ whole genome shotgun (WGS) entry which is preliminary data.</text>
</comment>
<evidence type="ECO:0000313" key="3">
    <source>
        <dbReference type="EMBL" id="TSJ98065.1"/>
    </source>
</evidence>
<dbReference type="CDD" id="cd20707">
    <property type="entry name" value="MIX_III"/>
    <property type="match status" value="1"/>
</dbReference>
<evidence type="ECO:0000259" key="2">
    <source>
        <dbReference type="Pfam" id="PF20249"/>
    </source>
</evidence>
<dbReference type="AlphaFoldDB" id="A0A556SAD6"/>
<protein>
    <recommendedName>
        <fullName evidence="2">Toxin VasX N-terminal region domain-containing protein</fullName>
    </recommendedName>
</protein>
<dbReference type="Proteomes" id="UP000319483">
    <property type="component" value="Unassembled WGS sequence"/>
</dbReference>
<feature type="transmembrane region" description="Helical" evidence="1">
    <location>
        <begin position="828"/>
        <end position="848"/>
    </location>
</feature>
<sequence length="1213" mass="137644">MVSENSQNVDTSSLSAIVSLTDNGHACVREGYPILLLRKSAVNKVWSSPYSQLFSFFDSSQYSLDDREPQEPLQDHNEVLRVLREGYVYVLAGTDNKKDYIRYYEVLEGGILREKAPEDLEIDNKDPFPTRCLADNHYVPASFISVDISNDELSDKPFLWIAYSRYPWNKQTRDYYKNSQDLARFTKIDLTSFIQAPDNHPRGIDLAGQHIFGKILEFIPYMTDKLSYLPNYLDKSEQRDPFINFINARKSQYKKPVGAVILEDPLGMVEDLNFQRLAEVNYTGDANLHNKIDDKSDIPYEYHELHTPEGQYKKLNYDLIEQYKISMRKYFDENSTAGTVFVSSLENLFSSDKWQYGGSPEIVDETGNLRYNLSQAEKAHYDFDQYWAKFNNQLKLEEYNRFADKVKQYEKIKKNNGRDYTLYCRWLFCDKLSASDFFSGRKHQFENKEEITFPEQKISSFNTVKFWEQEFNYDNQDIHNDILNDSIQIFRTQGNSYYDMGLWDELLSSDETYFHKVIAGKNPSFWKEGDIKSLVDKGNELNNFLIEHCLINPIMALAQSQAIQPESSGKQLEKITNAQGVKKALSEAGHTNAKSRTITFNINTGKISALESNKNVSITSQTTIEDTKKTTITLTVFCDDDGFKNIEDYVKRTNRGNRAVNDVNKLATVIDNNVVINNTDSKTVNPDLITDEFRLTLPEERYNQLEAQLKTKHGSNFSGFEIIDSKDGLITATFKGRGTQEGINELKAYLQRYASDTTKNQFASVKTLINKITNNHIDISIHANTMTEGAQEMGNVIKESVPSITANEPSPHLSNAPVNHPSNPKLRVAYAASSTSILFEFLLLAWQVRLYRDNTKNLQKTNLTKEQQFEITCGLALGFASILLNTLQFIVNSTDKLAKMAGNVGNKLMIPLTNKAAVLSQKTVMKVLIHYIEKLDNMVKVLGALEGIKEIVFGIRKSNAGLKTSGLWQTASGAFLLVSMGFSGSGVGIALSVVCIVLSVFCAFMSELTSLTSMERWFDRCYFGLNELTGNLSPYPLTEDGVKKLIHGFYGASRGYELFLTKKSQKSFVFDYGDKQDIYLNVILPNYKPDSIRYYGSLIVEKKESSQNELIGHNLTGTTFKSTTSRDSSAGSLSTLEMKVDFTNQESQHTNQLSAKNQLVTYELDEQGSLIICPVVYVADDNIDTKISVLGFIEEQNGSETSFTIELEDYIDI</sequence>
<reference evidence="3 4" key="1">
    <citation type="submission" date="2019-07" db="EMBL/GenBank/DDBJ databases">
        <title>Gilliamella genomes.</title>
        <authorList>
            <person name="Zheng H."/>
        </authorList>
    </citation>
    <scope>NUCLEOTIDE SEQUENCE [LARGE SCALE GENOMIC DNA]</scope>
    <source>
        <strain evidence="3 4">W8127</strain>
    </source>
</reference>
<evidence type="ECO:0000256" key="1">
    <source>
        <dbReference type="SAM" id="Phobius"/>
    </source>
</evidence>
<dbReference type="EMBL" id="VMHM01000013">
    <property type="protein sequence ID" value="TSJ98065.1"/>
    <property type="molecule type" value="Genomic_DNA"/>
</dbReference>
<keyword evidence="1" id="KW-0812">Transmembrane</keyword>
<dbReference type="InterPro" id="IPR046864">
    <property type="entry name" value="VasX_N"/>
</dbReference>
<name>A0A556SAD6_9GAMM</name>
<evidence type="ECO:0000313" key="4">
    <source>
        <dbReference type="Proteomes" id="UP000319483"/>
    </source>
</evidence>
<keyword evidence="1" id="KW-1133">Transmembrane helix</keyword>